<reference evidence="2 3" key="1">
    <citation type="submission" date="2022-11" db="EMBL/GenBank/DDBJ databases">
        <title>Comparative genomics analysis of Acidithiobacillus ferriphilus.</title>
        <authorList>
            <person name="Ma L."/>
        </authorList>
    </citation>
    <scope>NUCLEOTIDE SEQUENCE [LARGE SCALE GENOMIC DNA]</scope>
    <source>
        <strain evidence="2 3">DY15</strain>
    </source>
</reference>
<dbReference type="PANTHER" id="PTHR34614:SF2">
    <property type="entry name" value="TRANSPOSASE IS4-LIKE DOMAIN-CONTAINING PROTEIN"/>
    <property type="match status" value="1"/>
</dbReference>
<dbReference type="PANTHER" id="PTHR34614">
    <property type="match status" value="1"/>
</dbReference>
<dbReference type="InterPro" id="IPR047654">
    <property type="entry name" value="IS1634_transpos"/>
</dbReference>
<evidence type="ECO:0000313" key="3">
    <source>
        <dbReference type="Proteomes" id="UP001308776"/>
    </source>
</evidence>
<keyword evidence="3" id="KW-1185">Reference proteome</keyword>
<organism evidence="2 3">
    <name type="scientific">Acidithiobacillus ferriphilus</name>
    <dbReference type="NCBI Taxonomy" id="1689834"/>
    <lineage>
        <taxon>Bacteria</taxon>
        <taxon>Pseudomonadati</taxon>
        <taxon>Pseudomonadota</taxon>
        <taxon>Acidithiobacillia</taxon>
        <taxon>Acidithiobacillales</taxon>
        <taxon>Acidithiobacillaceae</taxon>
        <taxon>Acidithiobacillus</taxon>
    </lineage>
</organism>
<protein>
    <submittedName>
        <fullName evidence="2">IS1634 family transposase</fullName>
    </submittedName>
</protein>
<feature type="domain" description="Transposase IS4-like" evidence="1">
    <location>
        <begin position="231"/>
        <end position="495"/>
    </location>
</feature>
<dbReference type="Pfam" id="PF01609">
    <property type="entry name" value="DDE_Tnp_1"/>
    <property type="match status" value="1"/>
</dbReference>
<evidence type="ECO:0000313" key="2">
    <source>
        <dbReference type="EMBL" id="MEB8512905.1"/>
    </source>
</evidence>
<accession>A0ABU6FPY1</accession>
<comment type="caution">
    <text evidence="2">The sequence shown here is derived from an EMBL/GenBank/DDBJ whole genome shotgun (WGS) entry which is preliminary data.</text>
</comment>
<proteinExistence type="predicted"/>
<name>A0ABU6FPY1_9PROT</name>
<dbReference type="RefSeq" id="WP_287833389.1">
    <property type="nucleotide sequence ID" value="NZ_JAQGFR010000060.1"/>
</dbReference>
<gene>
    <name evidence="2" type="ORF">OW717_02465</name>
</gene>
<dbReference type="EMBL" id="JAQGFR010000060">
    <property type="protein sequence ID" value="MEB8512905.1"/>
    <property type="molecule type" value="Genomic_DNA"/>
</dbReference>
<dbReference type="NCBIfam" id="NF033559">
    <property type="entry name" value="transpos_IS1634"/>
    <property type="match status" value="1"/>
</dbReference>
<sequence length="569" mass="63490">MYLRVTQRRNRDGSTVTYYALAEAVWNAEAKRREARVIHSFGRADQLDRAALERLVRSINRVLGDSGQADGDAATGAAPADIEIDAAFEFGISLAARHLWEDLGIGPAVRDCLSKAELTAPHEVALFAMAANRLDDPGSKRACAERWLADTAWLPEATGLAVDQLYRALDVLAVWAEEIERAVFLRAADLFRLDVDLIFYDTTTAYFEIDMADETEQVWGGRLFAPLRRRGHSKEGRDNQPQVIIAMAVTRDGMPVRSWVLPGDTADVATVARIKEDLRAWNLGRCLFVGDAGMYSADNLAALSKGLGRYILAVPMRRLRDVDEAVLTRRGRYRKVADNLQVKEVVVGDGERRKRYVLCLNPEEAERQRRHRDEVLASLRAELALLAARDADHPRAACALLTSRRYGRYLSTDDAGRPHLDSGKIAHAARFDGKFVVITNDDTLSAEDVALGYKGGAIIEACFRRMKQTGLEVRPMFHWSPRRIEAHVRLCVLALQMQRAAELRCSLPWARIAHSLAGLKAVRYQVEGRTIVQRTKIRPEAAEILKNLGISTPKKLLSVTEPRHTQVAA</sequence>
<dbReference type="Proteomes" id="UP001308776">
    <property type="component" value="Unassembled WGS sequence"/>
</dbReference>
<evidence type="ECO:0000259" key="1">
    <source>
        <dbReference type="Pfam" id="PF01609"/>
    </source>
</evidence>
<dbReference type="InterPro" id="IPR002559">
    <property type="entry name" value="Transposase_11"/>
</dbReference>